<dbReference type="EMBL" id="JAACXV010014549">
    <property type="protein sequence ID" value="KAF7266272.1"/>
    <property type="molecule type" value="Genomic_DNA"/>
</dbReference>
<organism evidence="1 2">
    <name type="scientific">Rhynchophorus ferrugineus</name>
    <name type="common">Red palm weevil</name>
    <name type="synonym">Curculio ferrugineus</name>
    <dbReference type="NCBI Taxonomy" id="354439"/>
    <lineage>
        <taxon>Eukaryota</taxon>
        <taxon>Metazoa</taxon>
        <taxon>Ecdysozoa</taxon>
        <taxon>Arthropoda</taxon>
        <taxon>Hexapoda</taxon>
        <taxon>Insecta</taxon>
        <taxon>Pterygota</taxon>
        <taxon>Neoptera</taxon>
        <taxon>Endopterygota</taxon>
        <taxon>Coleoptera</taxon>
        <taxon>Polyphaga</taxon>
        <taxon>Cucujiformia</taxon>
        <taxon>Curculionidae</taxon>
        <taxon>Dryophthorinae</taxon>
        <taxon>Rhynchophorus</taxon>
    </lineage>
</organism>
<name>A0A834HSJ6_RHYFE</name>
<dbReference type="Proteomes" id="UP000625711">
    <property type="component" value="Unassembled WGS sequence"/>
</dbReference>
<evidence type="ECO:0000313" key="2">
    <source>
        <dbReference type="Proteomes" id="UP000625711"/>
    </source>
</evidence>
<evidence type="ECO:0000313" key="1">
    <source>
        <dbReference type="EMBL" id="KAF7266272.1"/>
    </source>
</evidence>
<reference evidence="1" key="1">
    <citation type="submission" date="2020-08" db="EMBL/GenBank/DDBJ databases">
        <title>Genome sequencing and assembly of the red palm weevil Rhynchophorus ferrugineus.</title>
        <authorList>
            <person name="Dias G.B."/>
            <person name="Bergman C.M."/>
            <person name="Manee M."/>
        </authorList>
    </citation>
    <scope>NUCLEOTIDE SEQUENCE</scope>
    <source>
        <strain evidence="1">AA-2017</strain>
        <tissue evidence="1">Whole larva</tissue>
    </source>
</reference>
<keyword evidence="2" id="KW-1185">Reference proteome</keyword>
<sequence length="81" mass="8886">MHLVGRDASLFSIINELTMTVATLIGGKGVAVVDVVIVGVVILTYGVEYEEDTAQIVIVELAICCFDRTCRSVYQSTFSRW</sequence>
<gene>
    <name evidence="1" type="ORF">GWI33_020305</name>
</gene>
<proteinExistence type="predicted"/>
<dbReference type="AlphaFoldDB" id="A0A834HSJ6"/>
<protein>
    <submittedName>
        <fullName evidence="1">Uncharacterized protein</fullName>
    </submittedName>
</protein>
<comment type="caution">
    <text evidence="1">The sequence shown here is derived from an EMBL/GenBank/DDBJ whole genome shotgun (WGS) entry which is preliminary data.</text>
</comment>
<accession>A0A834HSJ6</accession>